<evidence type="ECO:0000313" key="2">
    <source>
        <dbReference type="EMBL" id="OGD43093.1"/>
    </source>
</evidence>
<dbReference type="AlphaFoldDB" id="A0A1F5CJS6"/>
<accession>A0A1F5CJS6</accession>
<feature type="signal peptide" evidence="1">
    <location>
        <begin position="1"/>
        <end position="21"/>
    </location>
</feature>
<proteinExistence type="predicted"/>
<protein>
    <recommendedName>
        <fullName evidence="4">Nitroreductase domain-containing protein</fullName>
    </recommendedName>
</protein>
<sequence>MKKFLVVLSIVSLFLGSVVSAGELAPTVPEAPLVEQPKNFGNYLPAEIPNIFDPEVRAQYQPVDVANLRGNPDFPVLILQNIVGGQPQTMLVGLDARNGKEGWSLASDPIILIILFANPETILGTYVDAGFADSGKPSRVFRKLDDLKELKGLGKGVSLTFM</sequence>
<name>A0A1F5CJS6_9BACT</name>
<gene>
    <name evidence="2" type="ORF">A2567_01535</name>
</gene>
<organism evidence="2 3">
    <name type="scientific">Candidatus Azambacteria bacterium RIFOXYD1_FULL_42_11</name>
    <dbReference type="NCBI Taxonomy" id="1797310"/>
    <lineage>
        <taxon>Bacteria</taxon>
        <taxon>Candidatus Azamiibacteriota</taxon>
    </lineage>
</organism>
<keyword evidence="1" id="KW-0732">Signal</keyword>
<evidence type="ECO:0008006" key="4">
    <source>
        <dbReference type="Google" id="ProtNLM"/>
    </source>
</evidence>
<comment type="caution">
    <text evidence="2">The sequence shown here is derived from an EMBL/GenBank/DDBJ whole genome shotgun (WGS) entry which is preliminary data.</text>
</comment>
<reference evidence="2 3" key="1">
    <citation type="journal article" date="2016" name="Nat. Commun.">
        <title>Thousands of microbial genomes shed light on interconnected biogeochemical processes in an aquifer system.</title>
        <authorList>
            <person name="Anantharaman K."/>
            <person name="Brown C.T."/>
            <person name="Hug L.A."/>
            <person name="Sharon I."/>
            <person name="Castelle C.J."/>
            <person name="Probst A.J."/>
            <person name="Thomas B.C."/>
            <person name="Singh A."/>
            <person name="Wilkins M.J."/>
            <person name="Karaoz U."/>
            <person name="Brodie E.L."/>
            <person name="Williams K.H."/>
            <person name="Hubbard S.S."/>
            <person name="Banfield J.F."/>
        </authorList>
    </citation>
    <scope>NUCLEOTIDE SEQUENCE [LARGE SCALE GENOMIC DNA]</scope>
</reference>
<evidence type="ECO:0000256" key="1">
    <source>
        <dbReference type="SAM" id="SignalP"/>
    </source>
</evidence>
<dbReference type="EMBL" id="MEZA01000008">
    <property type="protein sequence ID" value="OGD43093.1"/>
    <property type="molecule type" value="Genomic_DNA"/>
</dbReference>
<dbReference type="Proteomes" id="UP000178974">
    <property type="component" value="Unassembled WGS sequence"/>
</dbReference>
<evidence type="ECO:0000313" key="3">
    <source>
        <dbReference type="Proteomes" id="UP000178974"/>
    </source>
</evidence>
<feature type="chain" id="PRO_5009518231" description="Nitroreductase domain-containing protein" evidence="1">
    <location>
        <begin position="22"/>
        <end position="162"/>
    </location>
</feature>